<evidence type="ECO:0000256" key="2">
    <source>
        <dbReference type="SAM" id="SignalP"/>
    </source>
</evidence>
<dbReference type="GO" id="GO:0015035">
    <property type="term" value="F:protein-disulfide reductase activity"/>
    <property type="evidence" value="ECO:0007669"/>
    <property type="project" value="TreeGrafter"/>
</dbReference>
<dbReference type="Gene3D" id="3.40.30.10">
    <property type="entry name" value="Glutaredoxin"/>
    <property type="match status" value="1"/>
</dbReference>
<evidence type="ECO:0000256" key="1">
    <source>
        <dbReference type="SAM" id="MobiDB-lite"/>
    </source>
</evidence>
<dbReference type="OrthoDB" id="10264505at2759"/>
<gene>
    <name evidence="4" type="ORF">PECAL_4P26310</name>
</gene>
<accession>A0A8J2SRH4</accession>
<proteinExistence type="predicted"/>
<sequence>MVKLAAALLLPTLALAGHNDMFACRGRSCDVEELTEQNWASKLAEQPYFIMFYAPWCGHCKQLAPKLKGAAKKAKGLGFGIGAVDVEPNPSIQSMFPDIKGFPSLKYVNHPKGKKSIDYNGPREGDDVLQWTKDTFVRTGGALQAPIEHKAWSELYTFFGRAALDDLPVLFAVGADKEPPKWLAALHGDLKEKPKTTGENPEAETQRLLGEAKKATKLPEVREGIVGVLETLTAAEKARNNKRKALYSTTYSSDPDTITAFNASGAPKNGAHVFALSVDRKNLANSLVVAYGNNPVEADRRGKLVDSSALLAFARDAAANFPRDSAVALPDVPKPKSVLAAEERAAARKKRATAVHSIASKADLDANCYALPAAKTCVVGVGASEGDLTELAAKYSKEGYAFSTVASDAPVADALRGDVAAPALVVVKGGKRPRAARAELSGGAALLDSIAGGGASFAKFAGGLPAWPEAEPEEPAAAEEEGDEYDL</sequence>
<dbReference type="PANTHER" id="PTHR45815:SF3">
    <property type="entry name" value="PROTEIN DISULFIDE-ISOMERASE A6"/>
    <property type="match status" value="1"/>
</dbReference>
<dbReference type="GO" id="GO:0005788">
    <property type="term" value="C:endoplasmic reticulum lumen"/>
    <property type="evidence" value="ECO:0007669"/>
    <property type="project" value="TreeGrafter"/>
</dbReference>
<dbReference type="GO" id="GO:0034976">
    <property type="term" value="P:response to endoplasmic reticulum stress"/>
    <property type="evidence" value="ECO:0007669"/>
    <property type="project" value="TreeGrafter"/>
</dbReference>
<protein>
    <recommendedName>
        <fullName evidence="3">Thioredoxin domain-containing protein</fullName>
    </recommendedName>
</protein>
<dbReference type="SUPFAM" id="SSF52833">
    <property type="entry name" value="Thioredoxin-like"/>
    <property type="match status" value="1"/>
</dbReference>
<reference evidence="4" key="1">
    <citation type="submission" date="2021-11" db="EMBL/GenBank/DDBJ databases">
        <authorList>
            <consortium name="Genoscope - CEA"/>
            <person name="William W."/>
        </authorList>
    </citation>
    <scope>NUCLEOTIDE SEQUENCE</scope>
</reference>
<evidence type="ECO:0000259" key="3">
    <source>
        <dbReference type="PROSITE" id="PS51352"/>
    </source>
</evidence>
<evidence type="ECO:0000313" key="4">
    <source>
        <dbReference type="EMBL" id="CAH0375303.1"/>
    </source>
</evidence>
<dbReference type="InterPro" id="IPR013766">
    <property type="entry name" value="Thioredoxin_domain"/>
</dbReference>
<feature type="region of interest" description="Disordered" evidence="1">
    <location>
        <begin position="464"/>
        <end position="487"/>
    </location>
</feature>
<feature type="signal peptide" evidence="2">
    <location>
        <begin position="1"/>
        <end position="16"/>
    </location>
</feature>
<feature type="domain" description="Thioredoxin" evidence="3">
    <location>
        <begin position="4"/>
        <end position="137"/>
    </location>
</feature>
<keyword evidence="5" id="KW-1185">Reference proteome</keyword>
<dbReference type="Proteomes" id="UP000789595">
    <property type="component" value="Unassembled WGS sequence"/>
</dbReference>
<dbReference type="InterPro" id="IPR036249">
    <property type="entry name" value="Thioredoxin-like_sf"/>
</dbReference>
<dbReference type="EMBL" id="CAKKNE010000004">
    <property type="protein sequence ID" value="CAH0375303.1"/>
    <property type="molecule type" value="Genomic_DNA"/>
</dbReference>
<dbReference type="Pfam" id="PF00085">
    <property type="entry name" value="Thioredoxin"/>
    <property type="match status" value="1"/>
</dbReference>
<organism evidence="4 5">
    <name type="scientific">Pelagomonas calceolata</name>
    <dbReference type="NCBI Taxonomy" id="35677"/>
    <lineage>
        <taxon>Eukaryota</taxon>
        <taxon>Sar</taxon>
        <taxon>Stramenopiles</taxon>
        <taxon>Ochrophyta</taxon>
        <taxon>Pelagophyceae</taxon>
        <taxon>Pelagomonadales</taxon>
        <taxon>Pelagomonadaceae</taxon>
        <taxon>Pelagomonas</taxon>
    </lineage>
</organism>
<comment type="caution">
    <text evidence="4">The sequence shown here is derived from an EMBL/GenBank/DDBJ whole genome shotgun (WGS) entry which is preliminary data.</text>
</comment>
<dbReference type="CDD" id="cd02961">
    <property type="entry name" value="PDI_a_family"/>
    <property type="match status" value="1"/>
</dbReference>
<feature type="compositionally biased region" description="Acidic residues" evidence="1">
    <location>
        <begin position="470"/>
        <end position="487"/>
    </location>
</feature>
<keyword evidence="2" id="KW-0732">Signal</keyword>
<feature type="chain" id="PRO_5035253555" description="Thioredoxin domain-containing protein" evidence="2">
    <location>
        <begin position="17"/>
        <end position="487"/>
    </location>
</feature>
<dbReference type="PROSITE" id="PS00194">
    <property type="entry name" value="THIOREDOXIN_1"/>
    <property type="match status" value="1"/>
</dbReference>
<dbReference type="PROSITE" id="PS51352">
    <property type="entry name" value="THIOREDOXIN_2"/>
    <property type="match status" value="1"/>
</dbReference>
<evidence type="ECO:0000313" key="5">
    <source>
        <dbReference type="Proteomes" id="UP000789595"/>
    </source>
</evidence>
<dbReference type="InterPro" id="IPR017937">
    <property type="entry name" value="Thioredoxin_CS"/>
</dbReference>
<name>A0A8J2SRH4_9STRA</name>
<dbReference type="AlphaFoldDB" id="A0A8J2SRH4"/>
<dbReference type="PANTHER" id="PTHR45815">
    <property type="entry name" value="PROTEIN DISULFIDE-ISOMERASE A6"/>
    <property type="match status" value="1"/>
</dbReference>